<feature type="compositionally biased region" description="Polar residues" evidence="1">
    <location>
        <begin position="276"/>
        <end position="300"/>
    </location>
</feature>
<feature type="region of interest" description="Disordered" evidence="1">
    <location>
        <begin position="150"/>
        <end position="352"/>
    </location>
</feature>
<keyword evidence="3" id="KW-1185">Reference proteome</keyword>
<gene>
    <name evidence="2" type="ORF">BLNAU_11524</name>
</gene>
<evidence type="ECO:0000313" key="2">
    <source>
        <dbReference type="EMBL" id="KAK2953524.1"/>
    </source>
</evidence>
<feature type="compositionally biased region" description="Polar residues" evidence="1">
    <location>
        <begin position="1449"/>
        <end position="1468"/>
    </location>
</feature>
<reference evidence="2 3" key="1">
    <citation type="journal article" date="2022" name="bioRxiv">
        <title>Genomics of Preaxostyla Flagellates Illuminates Evolutionary Transitions and the Path Towards Mitochondrial Loss.</title>
        <authorList>
            <person name="Novak L.V.F."/>
            <person name="Treitli S.C."/>
            <person name="Pyrih J."/>
            <person name="Halakuc P."/>
            <person name="Pipaliya S.V."/>
            <person name="Vacek V."/>
            <person name="Brzon O."/>
            <person name="Soukal P."/>
            <person name="Eme L."/>
            <person name="Dacks J.B."/>
            <person name="Karnkowska A."/>
            <person name="Elias M."/>
            <person name="Hampl V."/>
        </authorList>
    </citation>
    <scope>NUCLEOTIDE SEQUENCE [LARGE SCALE GENOMIC DNA]</scope>
    <source>
        <strain evidence="2">NAU3</strain>
        <tissue evidence="2">Gut</tissue>
    </source>
</reference>
<sequence length="1635" mass="184729">MQTGEFALQTFNRESLPLPILPTSPSKLVFPPRLQSTPSTALSSPTVAPTLQTVSKFVPLAPPSRIPNLTRGDASRPCFLSTVDPSRNTLSVFSWSSAHLGQFSDNLHPNLKKSGHNQITNMVISMMPTPRAPRNSPQITPRPEFMITPLTPSPPSFVSTKPLAPSPPIRHNSPPDHQNSSLTVTLLKLPPIPKPETVGEETPVKPPRKIRKPPTRKEHDPHNSQTTLEEEDVVKTMPRTARQLRITPNPESKTVPTVESQTYAPRRNRQPRRTNAKNQSSTPKTDLQTATLKTEAQVPTPTDEGQLIAEMNKDSLPTPQKSNRSEKGRKEKKLPRSVENRSTPFRKDMSPEALRTVMTPIWDGSDTSPSLYKSHTLPLIKSFLQEVQPHLQASHHINFVRTPPKLPPQSPLSPSQLLSTPQLNPAESLRRQEERRAVTMELTPPSFELAVSPSMDKDSDNVAPVDPAPTLIATRDYTRKYVPVAPPEDGVQQEDRDRMAEIVNTYRFSTSVGSSQDDPLYMDHFVRHPIHFPKLGTQNLLDLSACHRSIDSVIAKLVSVDRFDVSTTFGPFTKGIPSPLQAFGIQVSKYLKHCFSGSITKAMVLNWFQTFKLSPSFTHVLFMMAVSLAQYSTPLPKTMVYGKLKPSLLIMQETSTLSLDIAVNILLNLYTIHDSQPFDQPIIFAYCLARQHNTGAFSVLTSVLTNLFLDCTCRSEDTAHRYYLNGRHVFTLAVGYAQCDSWDGLNMALHLLEKLQKTLRDPSSPTSNRDLKRVWLLNPRNRKDDIIPFPESNQGLWEDYLEKKKGATRFRVDLSNIQDLLSQSQIFVESWMEEGLLLLLSEISRAAYTLGLAETLAEECDINQERNPILSIASRNSLVFSITESQMDQYEELRKEHDRDISRRERAMLSRLGRPLRTRKRHLFWGNSDQWEDSLDLSDFSPSEDDTAMFPFLLPLSEDIITPTQITSPDQIVHSSQGEPPPSVAEPKDTDSFGMESDLVEEMSVVQALAMRRSKRLSLNRLQSIYLEATQHVEPTQVVTPSTTASRYLRSSTSQATQEGTSQHIRSQQSGHHPLKNRSSLPTTPQIRQVPKSSTCTHSPHLFAQHSFPRHFQHPQYPTSHFTLPDYLLGRPLRLDIANESAKKVHQVNERINICMLCHPESITLSDNASSKPEEATHPNWPILSKKILQLTSLLLRTKHERDAETDKDIFHSDDSNDPLTKLSRLWTLKYETSQIALEIQSSQDSTISHSLAFAQKVGISFSQIEPFFVLEKHDGLATTDTISVEQVVALSNLSLACHLQHSDTKAMSAYRLFQDFIGSPSSSPASADSLPKDIDEVWRWTPWDNLVATFIKPFHNFSVFLSSLSDLRSHLLCLNTLILLLRTDPSFAEGWNTLGVLLSQHRCFRDAVWIFELGRAICEEGIGLLGFNHNTSKLTRIRTWLVNRVGQRNNSTPAEEQTEQPQSSPHFPQQRPPQKKQQSPEQSQQQQQLSHVMPDFHRQKGLQRMVLIANQTNALFLSDLQSMNETDMKYKRAVCHLRRESQRLPQSQSSYSSNPLVDNQPASQKLLFNAHFTPFVPDQYRSPVWPDNNVEFLFKADDIEASEDIVKKLFSPTDIIPQKQPDNFVPDIYSITQI</sequence>
<evidence type="ECO:0000256" key="1">
    <source>
        <dbReference type="SAM" id="MobiDB-lite"/>
    </source>
</evidence>
<feature type="compositionally biased region" description="Basic and acidic residues" evidence="1">
    <location>
        <begin position="323"/>
        <end position="350"/>
    </location>
</feature>
<evidence type="ECO:0000313" key="3">
    <source>
        <dbReference type="Proteomes" id="UP001281761"/>
    </source>
</evidence>
<feature type="region of interest" description="Disordered" evidence="1">
    <location>
        <begin position="1036"/>
        <end position="1100"/>
    </location>
</feature>
<dbReference type="Proteomes" id="UP001281761">
    <property type="component" value="Unassembled WGS sequence"/>
</dbReference>
<dbReference type="EMBL" id="JARBJD010000090">
    <property type="protein sequence ID" value="KAK2953524.1"/>
    <property type="molecule type" value="Genomic_DNA"/>
</dbReference>
<feature type="compositionally biased region" description="Polar residues" evidence="1">
    <location>
        <begin position="175"/>
        <end position="184"/>
    </location>
</feature>
<comment type="caution">
    <text evidence="2">The sequence shown here is derived from an EMBL/GenBank/DDBJ whole genome shotgun (WGS) entry which is preliminary data.</text>
</comment>
<feature type="compositionally biased region" description="Low complexity" evidence="1">
    <location>
        <begin position="412"/>
        <end position="425"/>
    </location>
</feature>
<feature type="compositionally biased region" description="Basic residues" evidence="1">
    <location>
        <begin position="266"/>
        <end position="275"/>
    </location>
</feature>
<feature type="region of interest" description="Disordered" evidence="1">
    <location>
        <begin position="400"/>
        <end position="432"/>
    </location>
</feature>
<accession>A0ABQ9XP48</accession>
<feature type="compositionally biased region" description="Polar residues" evidence="1">
    <location>
        <begin position="1036"/>
        <end position="1098"/>
    </location>
</feature>
<feature type="compositionally biased region" description="Polar residues" evidence="1">
    <location>
        <begin position="249"/>
        <end position="263"/>
    </location>
</feature>
<organism evidence="2 3">
    <name type="scientific">Blattamonas nauphoetae</name>
    <dbReference type="NCBI Taxonomy" id="2049346"/>
    <lineage>
        <taxon>Eukaryota</taxon>
        <taxon>Metamonada</taxon>
        <taxon>Preaxostyla</taxon>
        <taxon>Oxymonadida</taxon>
        <taxon>Blattamonas</taxon>
    </lineage>
</organism>
<feature type="region of interest" description="Disordered" evidence="1">
    <location>
        <begin position="970"/>
        <end position="992"/>
    </location>
</feature>
<name>A0ABQ9XP48_9EUKA</name>
<feature type="region of interest" description="Disordered" evidence="1">
    <location>
        <begin position="1449"/>
        <end position="1492"/>
    </location>
</feature>
<protein>
    <submittedName>
        <fullName evidence="2">Uncharacterized protein</fullName>
    </submittedName>
</protein>
<proteinExistence type="predicted"/>
<feature type="compositionally biased region" description="Low complexity" evidence="1">
    <location>
        <begin position="1476"/>
        <end position="1489"/>
    </location>
</feature>